<keyword evidence="3" id="KW-1185">Reference proteome</keyword>
<dbReference type="EMBL" id="KN837602">
    <property type="protein sequence ID" value="KIJ23720.1"/>
    <property type="molecule type" value="Genomic_DNA"/>
</dbReference>
<accession>A0A0C9UEQ5</accession>
<organism evidence="2 3">
    <name type="scientific">Sphaerobolus stellatus (strain SS14)</name>
    <dbReference type="NCBI Taxonomy" id="990650"/>
    <lineage>
        <taxon>Eukaryota</taxon>
        <taxon>Fungi</taxon>
        <taxon>Dikarya</taxon>
        <taxon>Basidiomycota</taxon>
        <taxon>Agaricomycotina</taxon>
        <taxon>Agaricomycetes</taxon>
        <taxon>Phallomycetidae</taxon>
        <taxon>Geastrales</taxon>
        <taxon>Sphaerobolaceae</taxon>
        <taxon>Sphaerobolus</taxon>
    </lineage>
</organism>
<feature type="transmembrane region" description="Helical" evidence="1">
    <location>
        <begin position="36"/>
        <end position="57"/>
    </location>
</feature>
<reference evidence="2 3" key="1">
    <citation type="submission" date="2014-06" db="EMBL/GenBank/DDBJ databases">
        <title>Evolutionary Origins and Diversification of the Mycorrhizal Mutualists.</title>
        <authorList>
            <consortium name="DOE Joint Genome Institute"/>
            <consortium name="Mycorrhizal Genomics Consortium"/>
            <person name="Kohler A."/>
            <person name="Kuo A."/>
            <person name="Nagy L.G."/>
            <person name="Floudas D."/>
            <person name="Copeland A."/>
            <person name="Barry K.W."/>
            <person name="Cichocki N."/>
            <person name="Veneault-Fourrey C."/>
            <person name="LaButti K."/>
            <person name="Lindquist E.A."/>
            <person name="Lipzen A."/>
            <person name="Lundell T."/>
            <person name="Morin E."/>
            <person name="Murat C."/>
            <person name="Riley R."/>
            <person name="Ohm R."/>
            <person name="Sun H."/>
            <person name="Tunlid A."/>
            <person name="Henrissat B."/>
            <person name="Grigoriev I.V."/>
            <person name="Hibbett D.S."/>
            <person name="Martin F."/>
        </authorList>
    </citation>
    <scope>NUCLEOTIDE SEQUENCE [LARGE SCALE GENOMIC DNA]</scope>
    <source>
        <strain evidence="2 3">SS14</strain>
    </source>
</reference>
<gene>
    <name evidence="2" type="ORF">M422DRAFT_132094</name>
</gene>
<dbReference type="Proteomes" id="UP000054279">
    <property type="component" value="Unassembled WGS sequence"/>
</dbReference>
<feature type="non-terminal residue" evidence="2">
    <location>
        <position position="1"/>
    </location>
</feature>
<evidence type="ECO:0000256" key="1">
    <source>
        <dbReference type="SAM" id="Phobius"/>
    </source>
</evidence>
<keyword evidence="1" id="KW-0812">Transmembrane</keyword>
<keyword evidence="1" id="KW-0472">Membrane</keyword>
<dbReference type="AlphaFoldDB" id="A0A0C9UEQ5"/>
<keyword evidence="1" id="KW-1133">Transmembrane helix</keyword>
<sequence length="135" mass="15289">YLSTMAKGIYLLRSNAKSNSAFIETWQTRLFIVPSATHVLTCILLVFLICGITVHLLHSRYRAELNITRRSGTLAVAIAYTADYNFHNHFQSVVPEGRFNEYLAEKYFRLDMKTARIVMDESDGGAGLKEASPLR</sequence>
<protein>
    <submittedName>
        <fullName evidence="2">Uncharacterized protein</fullName>
    </submittedName>
</protein>
<name>A0A0C9UEQ5_SPHS4</name>
<evidence type="ECO:0000313" key="2">
    <source>
        <dbReference type="EMBL" id="KIJ23720.1"/>
    </source>
</evidence>
<dbReference type="HOGENOM" id="CLU_131874_0_0_1"/>
<feature type="non-terminal residue" evidence="2">
    <location>
        <position position="135"/>
    </location>
</feature>
<evidence type="ECO:0000313" key="3">
    <source>
        <dbReference type="Proteomes" id="UP000054279"/>
    </source>
</evidence>
<proteinExistence type="predicted"/>